<dbReference type="VEuPathDB" id="ToxoDB:ETH2_15102800"/>
<evidence type="ECO:0000256" key="1">
    <source>
        <dbReference type="SAM" id="MobiDB-lite"/>
    </source>
</evidence>
<gene>
    <name evidence="2" type="ORF">ETH_00000715</name>
</gene>
<protein>
    <recommendedName>
        <fullName evidence="4">RAP domain-containing protein</fullName>
    </recommendedName>
</protein>
<name>U6L6A6_EIMTE</name>
<reference evidence="2" key="1">
    <citation type="submission" date="2013-10" db="EMBL/GenBank/DDBJ databases">
        <title>Genomic analysis of the causative agents of coccidiosis in chickens.</title>
        <authorList>
            <person name="Reid A.J."/>
            <person name="Blake D."/>
            <person name="Billington K."/>
            <person name="Browne H."/>
            <person name="Dunn M."/>
            <person name="Hung S."/>
            <person name="Kawahara F."/>
            <person name="Miranda-Saavedra D."/>
            <person name="Mourier T."/>
            <person name="Nagra H."/>
            <person name="Otto T.D."/>
            <person name="Rawlings N."/>
            <person name="Sanchez A."/>
            <person name="Sanders M."/>
            <person name="Subramaniam C."/>
            <person name="Tay Y."/>
            <person name="Dear P."/>
            <person name="Doerig C."/>
            <person name="Gruber A."/>
            <person name="Parkinson J."/>
            <person name="Shirley M."/>
            <person name="Wan K.L."/>
            <person name="Berriman M."/>
            <person name="Tomley F."/>
            <person name="Pain A."/>
        </authorList>
    </citation>
    <scope>NUCLEOTIDE SEQUENCE [LARGE SCALE GENOMIC DNA]</scope>
    <source>
        <strain evidence="2">Houghton</strain>
    </source>
</reference>
<keyword evidence="3" id="KW-1185">Reference proteome</keyword>
<dbReference type="Proteomes" id="UP000030747">
    <property type="component" value="Unassembled WGS sequence"/>
</dbReference>
<sequence>MAALQSACAEAREGTQPVTVLGGANMSHGGLIDKQNPSKSSCNGFSTSISEGDSTECIEKSEGCCQHEVEESFSVFDEICRFSLSSTRSSRSPSAAQTALPLHEATGTKESDSGVVSGTASELPVFYPSSKTKEGPAVLLAVLRELADASVRTPQAWAPPLLLILKQLPLLSVSELHQTVALLAAAGCRPPLLLQGLCEAFSWRAAAKRTDAKKTVLFLDALRRLRYLPSERHLTALLGSLERRRKPLTVGDLLKIQRFVDELCVPPHLASAPFFVSVLPQLKRNIAALKPPEAAALASLLLKRKELDRDTAESLSTAVYEHLGGTSSFLLLQQRAASMEGTLQNSLYAQWQNIPEGHEQTLQQRRERVAFRSSLASLLHLGKSLASADLKQFPVAYSWALEREIELHWSAMAPAEVCAVLRLLARMNYRPTSALNKLGISLQRNIHLYTPDMLCVGNLDGTKSINGKELNTRNRPFGL</sequence>
<feature type="region of interest" description="Disordered" evidence="1">
    <location>
        <begin position="88"/>
        <end position="116"/>
    </location>
</feature>
<organism evidence="2 3">
    <name type="scientific">Eimeria tenella</name>
    <name type="common">Coccidian parasite</name>
    <dbReference type="NCBI Taxonomy" id="5802"/>
    <lineage>
        <taxon>Eukaryota</taxon>
        <taxon>Sar</taxon>
        <taxon>Alveolata</taxon>
        <taxon>Apicomplexa</taxon>
        <taxon>Conoidasida</taxon>
        <taxon>Coccidia</taxon>
        <taxon>Eucoccidiorida</taxon>
        <taxon>Eimeriorina</taxon>
        <taxon>Eimeriidae</taxon>
        <taxon>Eimeria</taxon>
    </lineage>
</organism>
<evidence type="ECO:0000313" key="3">
    <source>
        <dbReference type="Proteomes" id="UP000030747"/>
    </source>
</evidence>
<dbReference type="AlphaFoldDB" id="U6L6A6"/>
<dbReference type="RefSeq" id="XP_013234085.1">
    <property type="nucleotide sequence ID" value="XM_013378631.1"/>
</dbReference>
<dbReference type="EMBL" id="HG675760">
    <property type="protein sequence ID" value="CDJ43335.1"/>
    <property type="molecule type" value="Genomic_DNA"/>
</dbReference>
<dbReference type="GeneID" id="25249367"/>
<accession>U6L6A6</accession>
<feature type="region of interest" description="Disordered" evidence="1">
    <location>
        <begin position="29"/>
        <end position="51"/>
    </location>
</feature>
<dbReference type="VEuPathDB" id="ToxoDB:ETH_00000715"/>
<evidence type="ECO:0000313" key="2">
    <source>
        <dbReference type="EMBL" id="CDJ43335.1"/>
    </source>
</evidence>
<reference evidence="2" key="2">
    <citation type="submission" date="2013-10" db="EMBL/GenBank/DDBJ databases">
        <authorList>
            <person name="Aslett M."/>
        </authorList>
    </citation>
    <scope>NUCLEOTIDE SEQUENCE [LARGE SCALE GENOMIC DNA]</scope>
    <source>
        <strain evidence="2">Houghton</strain>
    </source>
</reference>
<feature type="compositionally biased region" description="Polar residues" evidence="1">
    <location>
        <begin position="35"/>
        <end position="51"/>
    </location>
</feature>
<proteinExistence type="predicted"/>
<evidence type="ECO:0008006" key="4">
    <source>
        <dbReference type="Google" id="ProtNLM"/>
    </source>
</evidence>
<dbReference type="OrthoDB" id="347884at2759"/>